<dbReference type="Proteomes" id="UP000244336">
    <property type="component" value="Chromosome 2"/>
</dbReference>
<proteinExistence type="predicted"/>
<evidence type="ECO:0000313" key="1">
    <source>
        <dbReference type="EMBL" id="PUZ70771.1"/>
    </source>
</evidence>
<accession>A0A2T7ESF6</accession>
<evidence type="ECO:0000313" key="2">
    <source>
        <dbReference type="Proteomes" id="UP000244336"/>
    </source>
</evidence>
<keyword evidence="2" id="KW-1185">Reference proteome</keyword>
<name>A0A2T7ESF6_9POAL</name>
<sequence length="141" mass="15858">MRRTGNSTPHSGTYSLSLSSGGVVPFLWRQPLTPPSPNRCHGLTVTGLFDPPLTPPPALIGALPRLAPAVAPPVLSGIWRPPCRRRRTAQRLLVASKEERCCISQHNERWFLLPIRLIISLRCSQIRFRWLLDAEDCTIRF</sequence>
<gene>
    <name evidence="1" type="ORF">GQ55_2G261200</name>
</gene>
<dbReference type="Gramene" id="PUZ70771">
    <property type="protein sequence ID" value="PUZ70771"/>
    <property type="gene ID" value="GQ55_2G261200"/>
</dbReference>
<organism evidence="1 2">
    <name type="scientific">Panicum hallii var. hallii</name>
    <dbReference type="NCBI Taxonomy" id="1504633"/>
    <lineage>
        <taxon>Eukaryota</taxon>
        <taxon>Viridiplantae</taxon>
        <taxon>Streptophyta</taxon>
        <taxon>Embryophyta</taxon>
        <taxon>Tracheophyta</taxon>
        <taxon>Spermatophyta</taxon>
        <taxon>Magnoliopsida</taxon>
        <taxon>Liliopsida</taxon>
        <taxon>Poales</taxon>
        <taxon>Poaceae</taxon>
        <taxon>PACMAD clade</taxon>
        <taxon>Panicoideae</taxon>
        <taxon>Panicodae</taxon>
        <taxon>Paniceae</taxon>
        <taxon>Panicinae</taxon>
        <taxon>Panicum</taxon>
        <taxon>Panicum sect. Panicum</taxon>
    </lineage>
</organism>
<dbReference type="EMBL" id="CM009750">
    <property type="protein sequence ID" value="PUZ70771.1"/>
    <property type="molecule type" value="Genomic_DNA"/>
</dbReference>
<protein>
    <submittedName>
        <fullName evidence="1">Uncharacterized protein</fullName>
    </submittedName>
</protein>
<dbReference type="AlphaFoldDB" id="A0A2T7ESF6"/>
<reference evidence="1 2" key="1">
    <citation type="submission" date="2018-04" db="EMBL/GenBank/DDBJ databases">
        <title>WGS assembly of Panicum hallii var. hallii HAL2.</title>
        <authorList>
            <person name="Lovell J."/>
            <person name="Jenkins J."/>
            <person name="Lowry D."/>
            <person name="Mamidi S."/>
            <person name="Sreedasyam A."/>
            <person name="Weng X."/>
            <person name="Barry K."/>
            <person name="Bonette J."/>
            <person name="Campitelli B."/>
            <person name="Daum C."/>
            <person name="Gordon S."/>
            <person name="Gould B."/>
            <person name="Lipzen A."/>
            <person name="MacQueen A."/>
            <person name="Palacio-Mejia J."/>
            <person name="Plott C."/>
            <person name="Shakirov E."/>
            <person name="Shu S."/>
            <person name="Yoshinaga Y."/>
            <person name="Zane M."/>
            <person name="Rokhsar D."/>
            <person name="Grimwood J."/>
            <person name="Schmutz J."/>
            <person name="Juenger T."/>
        </authorList>
    </citation>
    <scope>NUCLEOTIDE SEQUENCE [LARGE SCALE GENOMIC DNA]</scope>
    <source>
        <strain evidence="2">cv. HAL2</strain>
    </source>
</reference>